<keyword evidence="2" id="KW-1185">Reference proteome</keyword>
<organism evidence="1 2">
    <name type="scientific">Paramuricea clavata</name>
    <name type="common">Red gorgonian</name>
    <name type="synonym">Violescent sea-whip</name>
    <dbReference type="NCBI Taxonomy" id="317549"/>
    <lineage>
        <taxon>Eukaryota</taxon>
        <taxon>Metazoa</taxon>
        <taxon>Cnidaria</taxon>
        <taxon>Anthozoa</taxon>
        <taxon>Octocorallia</taxon>
        <taxon>Malacalcyonacea</taxon>
        <taxon>Plexauridae</taxon>
        <taxon>Paramuricea</taxon>
    </lineage>
</organism>
<evidence type="ECO:0000313" key="2">
    <source>
        <dbReference type="Proteomes" id="UP001152795"/>
    </source>
</evidence>
<dbReference type="AlphaFoldDB" id="A0A6S7IGZ5"/>
<evidence type="ECO:0000313" key="1">
    <source>
        <dbReference type="EMBL" id="CAB4018214.1"/>
    </source>
</evidence>
<proteinExistence type="predicted"/>
<sequence>MFQKRSCLITRLIRVRHIKLALVLQSFITTVAVIYIMYSASNLDQTSKWEISFTDKRCQGCCVMHNSSIQAIVGERHISEKLHKFSRAIRQYDIPVEIMNVLHEAEHLIEQFERDLKQYNKLKDSRMTQLQEKLIEEDVLKEQDLVPKAKPKWNKQQNKI</sequence>
<comment type="caution">
    <text evidence="1">The sequence shown here is derived from an EMBL/GenBank/DDBJ whole genome shotgun (WGS) entry which is preliminary data.</text>
</comment>
<name>A0A6S7IGZ5_PARCT</name>
<dbReference type="EMBL" id="CACRXK020009907">
    <property type="protein sequence ID" value="CAB4018214.1"/>
    <property type="molecule type" value="Genomic_DNA"/>
</dbReference>
<dbReference type="OrthoDB" id="5978600at2759"/>
<gene>
    <name evidence="1" type="ORF">PACLA_8A078561</name>
</gene>
<accession>A0A6S7IGZ5</accession>
<protein>
    <submittedName>
        <fullName evidence="1">Uncharacterized protein</fullName>
    </submittedName>
</protein>
<dbReference type="Proteomes" id="UP001152795">
    <property type="component" value="Unassembled WGS sequence"/>
</dbReference>
<reference evidence="1" key="1">
    <citation type="submission" date="2020-04" db="EMBL/GenBank/DDBJ databases">
        <authorList>
            <person name="Alioto T."/>
            <person name="Alioto T."/>
            <person name="Gomez Garrido J."/>
        </authorList>
    </citation>
    <scope>NUCLEOTIDE SEQUENCE</scope>
    <source>
        <strain evidence="1">A484AB</strain>
    </source>
</reference>